<dbReference type="RefSeq" id="WP_189062467.1">
    <property type="nucleotide sequence ID" value="NZ_BMQG01000003.1"/>
</dbReference>
<comment type="cofactor">
    <cofactor evidence="1 7">
        <name>Mg(2+)</name>
        <dbReference type="ChEBI" id="CHEBI:18420"/>
    </cofactor>
</comment>
<keyword evidence="2 7" id="KW-0436">Ligase</keyword>
<comment type="miscellaneous">
    <text evidence="7">The a and c carboxylates of cobyrinate are activated for nucleophilic attack via formation of a phosphorylated intermediate by ATP. CbiA catalyzes first the amidation of the c-carboxylate, and then that of the a-carboxylate.</text>
</comment>
<comment type="catalytic activity">
    <reaction evidence="7">
        <text>cob(II)yrinate + 2 L-glutamine + 2 ATP + 2 H2O = cob(II)yrinate a,c diamide + 2 L-glutamate + 2 ADP + 2 phosphate + 2 H(+)</text>
        <dbReference type="Rhea" id="RHEA:26289"/>
        <dbReference type="ChEBI" id="CHEBI:15377"/>
        <dbReference type="ChEBI" id="CHEBI:15378"/>
        <dbReference type="ChEBI" id="CHEBI:29985"/>
        <dbReference type="ChEBI" id="CHEBI:30616"/>
        <dbReference type="ChEBI" id="CHEBI:43474"/>
        <dbReference type="ChEBI" id="CHEBI:58359"/>
        <dbReference type="ChEBI" id="CHEBI:58537"/>
        <dbReference type="ChEBI" id="CHEBI:58894"/>
        <dbReference type="ChEBI" id="CHEBI:456216"/>
        <dbReference type="EC" id="6.3.5.11"/>
    </reaction>
</comment>
<dbReference type="UniPathway" id="UPA00148">
    <property type="reaction ID" value="UER00231"/>
</dbReference>
<keyword evidence="3 7" id="KW-0547">Nucleotide-binding</keyword>
<dbReference type="PANTHER" id="PTHR43873">
    <property type="entry name" value="COBYRINATE A,C-DIAMIDE SYNTHASE"/>
    <property type="match status" value="1"/>
</dbReference>
<dbReference type="GO" id="GO:0005524">
    <property type="term" value="F:ATP binding"/>
    <property type="evidence" value="ECO:0007669"/>
    <property type="project" value="UniProtKB-UniRule"/>
</dbReference>
<feature type="domain" description="CobQ/CobB/MinD/ParA nucleotide binding" evidence="8">
    <location>
        <begin position="20"/>
        <end position="204"/>
    </location>
</feature>
<dbReference type="GO" id="GO:0009236">
    <property type="term" value="P:cobalamin biosynthetic process"/>
    <property type="evidence" value="ECO:0007669"/>
    <property type="project" value="UniProtKB-UniRule"/>
</dbReference>
<dbReference type="Pfam" id="PF07685">
    <property type="entry name" value="GATase_3"/>
    <property type="match status" value="1"/>
</dbReference>
<comment type="function">
    <text evidence="7">Catalyzes the ATP-dependent amidation of the two carboxylate groups at positions a and c of cobyrinate, using either L-glutamine or ammonia as the nitrogen source.</text>
</comment>
<proteinExistence type="inferred from homology"/>
<dbReference type="CDD" id="cd03130">
    <property type="entry name" value="GATase1_CobB"/>
    <property type="match status" value="1"/>
</dbReference>
<keyword evidence="4 7" id="KW-0067">ATP-binding</keyword>
<dbReference type="InterPro" id="IPR027417">
    <property type="entry name" value="P-loop_NTPase"/>
</dbReference>
<dbReference type="NCBIfam" id="NF002204">
    <property type="entry name" value="PRK01077.1"/>
    <property type="match status" value="1"/>
</dbReference>
<dbReference type="Proteomes" id="UP000600547">
    <property type="component" value="Unassembled WGS sequence"/>
</dbReference>
<keyword evidence="5 7" id="KW-0460">Magnesium</keyword>
<evidence type="ECO:0000256" key="5">
    <source>
        <dbReference type="ARBA" id="ARBA00022842"/>
    </source>
</evidence>
<name>A0A8H9L6Q0_9DEIO</name>
<dbReference type="HAMAP" id="MF_00027">
    <property type="entry name" value="CobB_CbiA"/>
    <property type="match status" value="1"/>
</dbReference>
<dbReference type="InterPro" id="IPR029062">
    <property type="entry name" value="Class_I_gatase-like"/>
</dbReference>
<evidence type="ECO:0000256" key="1">
    <source>
        <dbReference type="ARBA" id="ARBA00001946"/>
    </source>
</evidence>
<protein>
    <recommendedName>
        <fullName evidence="7">Cobyrinate a,c-diamide synthase</fullName>
        <ecNumber evidence="7">6.3.5.11</ecNumber>
    </recommendedName>
    <alternativeName>
        <fullName evidence="7">Cobyrinic acid a,c-diamide synthetase</fullName>
    </alternativeName>
</protein>
<evidence type="ECO:0000256" key="4">
    <source>
        <dbReference type="ARBA" id="ARBA00022840"/>
    </source>
</evidence>
<dbReference type="SUPFAM" id="SSF52540">
    <property type="entry name" value="P-loop containing nucleoside triphosphate hydrolases"/>
    <property type="match status" value="1"/>
</dbReference>
<gene>
    <name evidence="7" type="primary">cbiA</name>
    <name evidence="10" type="ORF">GCM10008956_12410</name>
</gene>
<organism evidence="10 11">
    <name type="scientific">Deinococcus arenae</name>
    <dbReference type="NCBI Taxonomy" id="1452751"/>
    <lineage>
        <taxon>Bacteria</taxon>
        <taxon>Thermotogati</taxon>
        <taxon>Deinococcota</taxon>
        <taxon>Deinococci</taxon>
        <taxon>Deinococcales</taxon>
        <taxon>Deinococcaceae</taxon>
        <taxon>Deinococcus</taxon>
    </lineage>
</organism>
<dbReference type="PANTHER" id="PTHR43873:SF1">
    <property type="entry name" value="COBYRINATE A,C-DIAMIDE SYNTHASE"/>
    <property type="match status" value="1"/>
</dbReference>
<evidence type="ECO:0000256" key="2">
    <source>
        <dbReference type="ARBA" id="ARBA00022598"/>
    </source>
</evidence>
<dbReference type="GO" id="GO:0042242">
    <property type="term" value="F:cobyrinic acid a,c-diamide synthase activity"/>
    <property type="evidence" value="ECO:0007669"/>
    <property type="project" value="UniProtKB-UniRule"/>
</dbReference>
<evidence type="ECO:0000256" key="3">
    <source>
        <dbReference type="ARBA" id="ARBA00022741"/>
    </source>
</evidence>
<comment type="caution">
    <text evidence="10">The sequence shown here is derived from an EMBL/GenBank/DDBJ whole genome shotgun (WGS) entry which is preliminary data.</text>
</comment>
<dbReference type="InterPro" id="IPR004484">
    <property type="entry name" value="CbiA/CobB_synth"/>
</dbReference>
<accession>A0A8H9L6Q0</accession>
<feature type="domain" description="CobB/CobQ-like glutamine amidotransferase" evidence="9">
    <location>
        <begin position="254"/>
        <end position="442"/>
    </location>
</feature>
<comment type="pathway">
    <text evidence="7">Cofactor biosynthesis; adenosylcobalamin biosynthesis; cob(II)yrinate a,c-diamide from sirohydrochlorin (anaerobic route): step 10/10.</text>
</comment>
<sequence>MPDSDLPHPSPVHSGPRRVVLAAAASGSGKTTVAALLCRALRSRGLRVQPFKLGPDYLDPTHLTRAAGREARNLDSFLLGRERLRELFARAAAQADVSVLEGVMGLFDGRDPTSDEHSTADLALLLDAPVVLVLDAGGSARTVAAVACGLRDFRPELRVAGVILNRVAGAGHAALCEAALAQVNLPVLGWVARDAGLHLPERHLGLLSAEQAAWDEAAADRAAAGLRLDALLDAIHAPPLPDAPTPRPAGAPVRVALAHDEAFHFSYPDALDELRAQGAELIRFSPLRDAALPAGVGGVLLPGGYPEAHAHDLSANASMRESIRSFAASGGAVLAECGGLMYLGESLDVDGQAVPMCGVIPYRTRMTPHLTLGYRDATALRGTLVAPAGASVRGHEFHHSVLTHAPTRPAWTWTAHDGTVTEEGYAHGNVLASYLHLHLGADPALATRFLDACRAVTA</sequence>
<keyword evidence="7" id="KW-0169">Cobalamin biosynthesis</keyword>
<dbReference type="EMBL" id="BMQG01000003">
    <property type="protein sequence ID" value="GGM37497.1"/>
    <property type="molecule type" value="Genomic_DNA"/>
</dbReference>
<evidence type="ECO:0000256" key="7">
    <source>
        <dbReference type="HAMAP-Rule" id="MF_00027"/>
    </source>
</evidence>
<dbReference type="InterPro" id="IPR002586">
    <property type="entry name" value="CobQ/CobB/MinD/ParA_Nub-bd_dom"/>
</dbReference>
<dbReference type="AlphaFoldDB" id="A0A8H9L6Q0"/>
<reference evidence="11" key="1">
    <citation type="journal article" date="2019" name="Int. J. Syst. Evol. Microbiol.">
        <title>The Global Catalogue of Microorganisms (GCM) 10K type strain sequencing project: providing services to taxonomists for standard genome sequencing and annotation.</title>
        <authorList>
            <consortium name="The Broad Institute Genomics Platform"/>
            <consortium name="The Broad Institute Genome Sequencing Center for Infectious Disease"/>
            <person name="Wu L."/>
            <person name="Ma J."/>
        </authorList>
    </citation>
    <scope>NUCLEOTIDE SEQUENCE [LARGE SCALE GENOMIC DNA]</scope>
    <source>
        <strain evidence="11">JCM 31047</strain>
    </source>
</reference>
<dbReference type="Pfam" id="PF01656">
    <property type="entry name" value="CbiA"/>
    <property type="match status" value="1"/>
</dbReference>
<dbReference type="EC" id="6.3.5.11" evidence="7"/>
<evidence type="ECO:0000259" key="9">
    <source>
        <dbReference type="Pfam" id="PF07685"/>
    </source>
</evidence>
<feature type="active site" description="Nucleophile" evidence="7">
    <location>
        <position position="337"/>
    </location>
</feature>
<dbReference type="Gene3D" id="3.40.50.880">
    <property type="match status" value="1"/>
</dbReference>
<keyword evidence="11" id="KW-1185">Reference proteome</keyword>
<keyword evidence="6 7" id="KW-0315">Glutamine amidotransferase</keyword>
<dbReference type="CDD" id="cd05388">
    <property type="entry name" value="CobB_N"/>
    <property type="match status" value="1"/>
</dbReference>
<evidence type="ECO:0000313" key="10">
    <source>
        <dbReference type="EMBL" id="GGM37497.1"/>
    </source>
</evidence>
<dbReference type="PROSITE" id="PS51274">
    <property type="entry name" value="GATASE_COBBQ"/>
    <property type="match status" value="1"/>
</dbReference>
<evidence type="ECO:0000259" key="8">
    <source>
        <dbReference type="Pfam" id="PF01656"/>
    </source>
</evidence>
<comment type="similarity">
    <text evidence="7">Belongs to the CobB/CbiA family.</text>
</comment>
<dbReference type="NCBIfam" id="TIGR00379">
    <property type="entry name" value="cobB"/>
    <property type="match status" value="1"/>
</dbReference>
<dbReference type="Gene3D" id="3.40.50.300">
    <property type="entry name" value="P-loop containing nucleotide triphosphate hydrolases"/>
    <property type="match status" value="2"/>
</dbReference>
<dbReference type="InterPro" id="IPR011698">
    <property type="entry name" value="GATase_3"/>
</dbReference>
<comment type="domain">
    <text evidence="7">Comprises of two domains. The C-terminal domain contains the binding site for glutamine and catalyzes the hydrolysis of this substrate to glutamate and ammonia. The N-terminal domain is anticipated to bind ATP and cobyrinate and catalyzes the ultimate synthesis of the diamide product. The ammonia produced via the glutaminase domain is probably translocated to the adjacent domain via a molecular tunnel, where it reacts with an activated intermediate.</text>
</comment>
<dbReference type="SUPFAM" id="SSF52317">
    <property type="entry name" value="Class I glutamine amidotransferase-like"/>
    <property type="match status" value="1"/>
</dbReference>
<feature type="site" description="Increases nucleophilicity of active site Cys" evidence="7">
    <location>
        <position position="436"/>
    </location>
</feature>
<evidence type="ECO:0000313" key="11">
    <source>
        <dbReference type="Proteomes" id="UP000600547"/>
    </source>
</evidence>
<evidence type="ECO:0000256" key="6">
    <source>
        <dbReference type="ARBA" id="ARBA00022962"/>
    </source>
</evidence>